<dbReference type="SUPFAM" id="SSF100934">
    <property type="entry name" value="Heat shock protein 70kD (HSP70), C-terminal subdomain"/>
    <property type="match status" value="1"/>
</dbReference>
<dbReference type="GO" id="GO:0140662">
    <property type="term" value="F:ATP-dependent protein folding chaperone"/>
    <property type="evidence" value="ECO:0007669"/>
    <property type="project" value="InterPro"/>
</dbReference>
<evidence type="ECO:0000256" key="4">
    <source>
        <dbReference type="ARBA" id="ARBA00023186"/>
    </source>
</evidence>
<dbReference type="PANTHER" id="PTHR19375">
    <property type="entry name" value="HEAT SHOCK PROTEIN 70KDA"/>
    <property type="match status" value="1"/>
</dbReference>
<dbReference type="PROSITE" id="PS00297">
    <property type="entry name" value="HSP70_1"/>
    <property type="match status" value="1"/>
</dbReference>
<proteinExistence type="inferred from homology"/>
<dbReference type="FunFam" id="3.30.30.30:FF:000005">
    <property type="entry name" value="Heat shock protein ssb1"/>
    <property type="match status" value="1"/>
</dbReference>
<evidence type="ECO:0000313" key="7">
    <source>
        <dbReference type="Proteomes" id="UP000242474"/>
    </source>
</evidence>
<dbReference type="Gene3D" id="2.60.34.10">
    <property type="entry name" value="Substrate Binding Domain Of DNAk, Chain A, domain 1"/>
    <property type="match status" value="1"/>
</dbReference>
<name>A0A2G5B813_COERN</name>
<dbReference type="Pfam" id="PF00012">
    <property type="entry name" value="HSP70"/>
    <property type="match status" value="1"/>
</dbReference>
<dbReference type="InterPro" id="IPR043129">
    <property type="entry name" value="ATPase_NBD"/>
</dbReference>
<dbReference type="PRINTS" id="PR00301">
    <property type="entry name" value="HEATSHOCK70"/>
</dbReference>
<dbReference type="SUPFAM" id="SSF53067">
    <property type="entry name" value="Actin-like ATPase domain"/>
    <property type="match status" value="2"/>
</dbReference>
<dbReference type="Gene3D" id="3.30.30.30">
    <property type="match status" value="1"/>
</dbReference>
<keyword evidence="3 5" id="KW-0067">ATP-binding</keyword>
<dbReference type="InterPro" id="IPR013126">
    <property type="entry name" value="Hsp_70_fam"/>
</dbReference>
<dbReference type="FunFam" id="3.30.420.40:FF:000172">
    <property type="entry name" value="Heat shock 70 kDa protein"/>
    <property type="match status" value="1"/>
</dbReference>
<dbReference type="PROSITE" id="PS01036">
    <property type="entry name" value="HSP70_3"/>
    <property type="match status" value="1"/>
</dbReference>
<evidence type="ECO:0000256" key="5">
    <source>
        <dbReference type="RuleBase" id="RU003322"/>
    </source>
</evidence>
<evidence type="ECO:0000256" key="3">
    <source>
        <dbReference type="ARBA" id="ARBA00022840"/>
    </source>
</evidence>
<dbReference type="STRING" id="763665.A0A2G5B813"/>
<keyword evidence="6" id="KW-0346">Stress response</keyword>
<dbReference type="PROSITE" id="PS00329">
    <property type="entry name" value="HSP70_2"/>
    <property type="match status" value="1"/>
</dbReference>
<dbReference type="InterPro" id="IPR018181">
    <property type="entry name" value="Heat_shock_70_CS"/>
</dbReference>
<dbReference type="Gene3D" id="3.90.640.10">
    <property type="entry name" value="Actin, Chain A, domain 4"/>
    <property type="match status" value="1"/>
</dbReference>
<dbReference type="FunFam" id="3.90.640.10:FF:000002">
    <property type="entry name" value="Heat shock 70 kDa"/>
    <property type="match status" value="1"/>
</dbReference>
<dbReference type="Gene3D" id="3.30.420.40">
    <property type="match status" value="2"/>
</dbReference>
<dbReference type="EMBL" id="KZ303509">
    <property type="protein sequence ID" value="PIA15158.1"/>
    <property type="molecule type" value="Genomic_DNA"/>
</dbReference>
<dbReference type="Gene3D" id="1.20.1270.10">
    <property type="match status" value="1"/>
</dbReference>
<dbReference type="SUPFAM" id="SSF100920">
    <property type="entry name" value="Heat shock protein 70kD (HSP70), peptide-binding domain"/>
    <property type="match status" value="1"/>
</dbReference>
<sequence>MTEAFAGAIGIDLGTTYSCVGVWREDRAEIITNDQGNRTTPSYVAFTGSERMVGEAAKNQSAMNPHNTVFDAKRLIGRRFDDPTVKQDTKNWPFKVIEKGDQPHIEVEFQGEAKTYTPQEISAMVLTKMKEVAEAKLGKTVTKAVITVPAYFNDAQRNATKDAGVISGLDVLRIINEPTAAAIAYGLDSKQKEERKVLIFDLGGGTFDVSLLTIAGGIFAVKATAGDTHLGGEDFDNNLVNHFKEDFKRKHEKDIEGDARALRRLRTACERAKRTLSSLARTTVEVDSLFDGVDYQANLTRAKFEELNASLFQKTMEPVEKVLKDAEVGKSEVDDIVLVGGSTRIPKVQSLLQEFFGGKELNKSINPDEAVAHGAAIQGAVLTGTADASKTDDLLLLDVVPLSLGVEMQGGVMGVVVNRNTAIPTSQQRVFTTVVDNQTNVDFPIYEGERLMTKDNNLLGNFSLNGILPAPRNVPALEVTFDIDANGILKVTSVDKASGRKADITISNATGHLSAADIDRMVNDAKKFEEEDKGRGDAIQAKNDFEASVNQIESVIADIGASARLRRKDRDNLETALGEALEWLDTNGANAGKTEFSAAQRRLDLAFKLAFRSQNNTKGRR</sequence>
<protein>
    <submittedName>
        <fullName evidence="6">Heat shock protein 70</fullName>
    </submittedName>
</protein>
<keyword evidence="7" id="KW-1185">Reference proteome</keyword>
<keyword evidence="1 5" id="KW-0547">Nucleotide-binding</keyword>
<evidence type="ECO:0000256" key="2">
    <source>
        <dbReference type="ARBA" id="ARBA00022824"/>
    </source>
</evidence>
<dbReference type="InterPro" id="IPR029047">
    <property type="entry name" value="HSP70_peptide-bd_sf"/>
</dbReference>
<keyword evidence="4" id="KW-0143">Chaperone</keyword>
<organism evidence="6 7">
    <name type="scientific">Coemansia reversa (strain ATCC 12441 / NRRL 1564)</name>
    <dbReference type="NCBI Taxonomy" id="763665"/>
    <lineage>
        <taxon>Eukaryota</taxon>
        <taxon>Fungi</taxon>
        <taxon>Fungi incertae sedis</taxon>
        <taxon>Zoopagomycota</taxon>
        <taxon>Kickxellomycotina</taxon>
        <taxon>Kickxellomycetes</taxon>
        <taxon>Kickxellales</taxon>
        <taxon>Kickxellaceae</taxon>
        <taxon>Coemansia</taxon>
    </lineage>
</organism>
<dbReference type="OrthoDB" id="2401965at2759"/>
<keyword evidence="2" id="KW-0256">Endoplasmic reticulum</keyword>
<gene>
    <name evidence="6" type="ORF">COEREDRAFT_45140</name>
</gene>
<dbReference type="FunFam" id="2.60.34.10:FF:000002">
    <property type="entry name" value="Heat shock 70 kDa"/>
    <property type="match status" value="1"/>
</dbReference>
<dbReference type="AlphaFoldDB" id="A0A2G5B813"/>
<reference evidence="6 7" key="1">
    <citation type="journal article" date="2015" name="Genome Biol. Evol.">
        <title>Phylogenomic analyses indicate that early fungi evolved digesting cell walls of algal ancestors of land plants.</title>
        <authorList>
            <person name="Chang Y."/>
            <person name="Wang S."/>
            <person name="Sekimoto S."/>
            <person name="Aerts A.L."/>
            <person name="Choi C."/>
            <person name="Clum A."/>
            <person name="LaButti K.M."/>
            <person name="Lindquist E.A."/>
            <person name="Yee Ngan C."/>
            <person name="Ohm R.A."/>
            <person name="Salamov A.A."/>
            <person name="Grigoriev I.V."/>
            <person name="Spatafora J.W."/>
            <person name="Berbee M.L."/>
        </authorList>
    </citation>
    <scope>NUCLEOTIDE SEQUENCE [LARGE SCALE GENOMIC DNA]</scope>
    <source>
        <strain evidence="6 7">NRRL 1564</strain>
    </source>
</reference>
<dbReference type="Proteomes" id="UP000242474">
    <property type="component" value="Unassembled WGS sequence"/>
</dbReference>
<dbReference type="InterPro" id="IPR029048">
    <property type="entry name" value="HSP70_C_sf"/>
</dbReference>
<comment type="similarity">
    <text evidence="5">Belongs to the heat shock protein 70 family.</text>
</comment>
<dbReference type="FunFam" id="3.30.420.40:FF:000026">
    <property type="entry name" value="Heat shock protein 70"/>
    <property type="match status" value="1"/>
</dbReference>
<evidence type="ECO:0000313" key="6">
    <source>
        <dbReference type="EMBL" id="PIA15158.1"/>
    </source>
</evidence>
<evidence type="ECO:0000256" key="1">
    <source>
        <dbReference type="ARBA" id="ARBA00022741"/>
    </source>
</evidence>
<dbReference type="NCBIfam" id="NF001413">
    <property type="entry name" value="PRK00290.1"/>
    <property type="match status" value="1"/>
</dbReference>
<accession>A0A2G5B813</accession>
<dbReference type="GO" id="GO:0005524">
    <property type="term" value="F:ATP binding"/>
    <property type="evidence" value="ECO:0007669"/>
    <property type="project" value="UniProtKB-KW"/>
</dbReference>